<dbReference type="EMBL" id="JAHQIW010000969">
    <property type="protein sequence ID" value="KAJ1350930.1"/>
    <property type="molecule type" value="Genomic_DNA"/>
</dbReference>
<comment type="caution">
    <text evidence="2">The sequence shown here is derived from an EMBL/GenBank/DDBJ whole genome shotgun (WGS) entry which is preliminary data.</text>
</comment>
<proteinExistence type="predicted"/>
<sequence length="257" mass="29150">MGEQSGEAPTPDDNLLLQHKQIAESIEMIRLKKDQLLRTLRGLSENENPDRDLMAKLVDAFDTMTAQENSFLAVLKNIVQIHEQATNDVAKENDELAKNGNDLGSEQSQVVRNEIQQNKDEGNEEDDDLIRETLKELEQVSMQALAAAELNEKLVETLQRHKKNRALMLEMRKDKAEMLKTAANAAMVEVKKAKKEVSINRAELQKKQREADELRKAALKAGIQVGANEQKQKKILWKRVGNRLGKIYGRKRNEGSM</sequence>
<evidence type="ECO:0000256" key="1">
    <source>
        <dbReference type="SAM" id="Coils"/>
    </source>
</evidence>
<keyword evidence="1" id="KW-0175">Coiled coil</keyword>
<organism evidence="2 3">
    <name type="scientific">Parelaphostrongylus tenuis</name>
    <name type="common">Meningeal worm</name>
    <dbReference type="NCBI Taxonomy" id="148309"/>
    <lineage>
        <taxon>Eukaryota</taxon>
        <taxon>Metazoa</taxon>
        <taxon>Ecdysozoa</taxon>
        <taxon>Nematoda</taxon>
        <taxon>Chromadorea</taxon>
        <taxon>Rhabditida</taxon>
        <taxon>Rhabditina</taxon>
        <taxon>Rhabditomorpha</taxon>
        <taxon>Strongyloidea</taxon>
        <taxon>Metastrongylidae</taxon>
        <taxon>Parelaphostrongylus</taxon>
    </lineage>
</organism>
<reference evidence="2" key="1">
    <citation type="submission" date="2021-06" db="EMBL/GenBank/DDBJ databases">
        <title>Parelaphostrongylus tenuis whole genome reference sequence.</title>
        <authorList>
            <person name="Garwood T.J."/>
            <person name="Larsen P.A."/>
            <person name="Fountain-Jones N.M."/>
            <person name="Garbe J.R."/>
            <person name="Macchietto M.G."/>
            <person name="Kania S.A."/>
            <person name="Gerhold R.W."/>
            <person name="Richards J.E."/>
            <person name="Wolf T.M."/>
        </authorList>
    </citation>
    <scope>NUCLEOTIDE SEQUENCE</scope>
    <source>
        <strain evidence="2">MNPRO001-30</strain>
        <tissue evidence="2">Meninges</tissue>
    </source>
</reference>
<evidence type="ECO:0000313" key="3">
    <source>
        <dbReference type="Proteomes" id="UP001196413"/>
    </source>
</evidence>
<evidence type="ECO:0000313" key="2">
    <source>
        <dbReference type="EMBL" id="KAJ1350930.1"/>
    </source>
</evidence>
<accession>A0AAD5M4D5</accession>
<name>A0AAD5M4D5_PARTN</name>
<keyword evidence="3" id="KW-1185">Reference proteome</keyword>
<dbReference type="Proteomes" id="UP001196413">
    <property type="component" value="Unassembled WGS sequence"/>
</dbReference>
<protein>
    <submittedName>
        <fullName evidence="2">Uncharacterized protein</fullName>
    </submittedName>
</protein>
<dbReference type="AlphaFoldDB" id="A0AAD5M4D5"/>
<gene>
    <name evidence="2" type="ORF">KIN20_006854</name>
</gene>
<feature type="coiled-coil region" evidence="1">
    <location>
        <begin position="176"/>
        <end position="224"/>
    </location>
</feature>